<dbReference type="InterPro" id="IPR003599">
    <property type="entry name" value="Ig_sub"/>
</dbReference>
<evidence type="ECO:0000256" key="2">
    <source>
        <dbReference type="ARBA" id="ARBA00022737"/>
    </source>
</evidence>
<sequence length="438" mass="48940">MSGHSIRWVDRPQSTARRPFVESKKALSGHYTKNSEDQTTIEPKRLIVDNINNMYSLSTCMRWTTRITIVIVMSVSCGLLACANTPTITFITKDQIVNIGDTLELKCSIIDNEGYSIGWTRTDSQSWPRRTTTIARGTSLDVPSNRFHSTFDQRTSLYMLRIDQINENDAGTYQCQIVSGTNSPKSAKTNVFVRIPPTISDNSTRSVITSVGANLMMSCFANGFPQPTISWRRNKNELIPVAGGVAIYRGNQLPLHNVTKDDRGTYYCVADNGVSPGARRGISVEVEFRPTVHVGQPRYEQALQYDADLHCTVEAFPSPSIVWLKDGQELNDNQHYMVSVFDTSNEFSHTTLRVKKVEKKQYGTYVCRATNKFGSSEAEVQLDETPNVVCPPACDVPSYLSSSGSYRLGHHGTFFIVNVCLILIAYVCSQSFLDTKFN</sequence>
<evidence type="ECO:0000259" key="6">
    <source>
        <dbReference type="PROSITE" id="PS50835"/>
    </source>
</evidence>
<feature type="transmembrane region" description="Helical" evidence="5">
    <location>
        <begin position="408"/>
        <end position="428"/>
    </location>
</feature>
<feature type="domain" description="Ig-like" evidence="6">
    <location>
        <begin position="86"/>
        <end position="192"/>
    </location>
</feature>
<organism evidence="7 8">
    <name type="scientific">Fragariocoptes setiger</name>
    <dbReference type="NCBI Taxonomy" id="1670756"/>
    <lineage>
        <taxon>Eukaryota</taxon>
        <taxon>Metazoa</taxon>
        <taxon>Ecdysozoa</taxon>
        <taxon>Arthropoda</taxon>
        <taxon>Chelicerata</taxon>
        <taxon>Arachnida</taxon>
        <taxon>Acari</taxon>
        <taxon>Acariformes</taxon>
        <taxon>Trombidiformes</taxon>
        <taxon>Prostigmata</taxon>
        <taxon>Eupodina</taxon>
        <taxon>Eriophyoidea</taxon>
        <taxon>Phytoptidae</taxon>
        <taxon>Fragariocoptes</taxon>
    </lineage>
</organism>
<dbReference type="SMART" id="SM00409">
    <property type="entry name" value="IG"/>
    <property type="match status" value="3"/>
</dbReference>
<dbReference type="PANTHER" id="PTHR12231">
    <property type="entry name" value="CTX-RELATED TYPE I TRANSMEMBRANE PROTEIN"/>
    <property type="match status" value="1"/>
</dbReference>
<evidence type="ECO:0000313" key="7">
    <source>
        <dbReference type="EMBL" id="KAG9509783.1"/>
    </source>
</evidence>
<keyword evidence="5" id="KW-0812">Transmembrane</keyword>
<comment type="caution">
    <text evidence="7">The sequence shown here is derived from an EMBL/GenBank/DDBJ whole genome shotgun (WGS) entry which is preliminary data.</text>
</comment>
<accession>A0ABQ7S8R2</accession>
<evidence type="ECO:0000256" key="1">
    <source>
        <dbReference type="ARBA" id="ARBA00022729"/>
    </source>
</evidence>
<keyword evidence="5" id="KW-1133">Transmembrane helix</keyword>
<keyword evidence="1" id="KW-0732">Signal</keyword>
<dbReference type="InterPro" id="IPR013098">
    <property type="entry name" value="Ig_I-set"/>
</dbReference>
<dbReference type="InterPro" id="IPR051170">
    <property type="entry name" value="Neural/epithelial_adhesion"/>
</dbReference>
<dbReference type="Pfam" id="PF07686">
    <property type="entry name" value="V-set"/>
    <property type="match status" value="1"/>
</dbReference>
<evidence type="ECO:0000256" key="5">
    <source>
        <dbReference type="SAM" id="Phobius"/>
    </source>
</evidence>
<dbReference type="InterPro" id="IPR003598">
    <property type="entry name" value="Ig_sub2"/>
</dbReference>
<dbReference type="SMART" id="SM00408">
    <property type="entry name" value="IGc2"/>
    <property type="match status" value="3"/>
</dbReference>
<gene>
    <name evidence="7" type="primary">Lac</name>
    <name evidence="7" type="ORF">GZH46_01686</name>
</gene>
<keyword evidence="8" id="KW-1185">Reference proteome</keyword>
<evidence type="ECO:0000256" key="3">
    <source>
        <dbReference type="ARBA" id="ARBA00023157"/>
    </source>
</evidence>
<evidence type="ECO:0000256" key="4">
    <source>
        <dbReference type="ARBA" id="ARBA00023319"/>
    </source>
</evidence>
<name>A0ABQ7S8R2_9ACAR</name>
<feature type="domain" description="Ig-like" evidence="6">
    <location>
        <begin position="290"/>
        <end position="383"/>
    </location>
</feature>
<dbReference type="Pfam" id="PF13927">
    <property type="entry name" value="Ig_3"/>
    <property type="match status" value="1"/>
</dbReference>
<keyword evidence="2" id="KW-0677">Repeat</keyword>
<dbReference type="InterPro" id="IPR036179">
    <property type="entry name" value="Ig-like_dom_sf"/>
</dbReference>
<dbReference type="SUPFAM" id="SSF48726">
    <property type="entry name" value="Immunoglobulin"/>
    <property type="match status" value="3"/>
</dbReference>
<dbReference type="Proteomes" id="UP000825002">
    <property type="component" value="Unassembled WGS sequence"/>
</dbReference>
<dbReference type="InterPro" id="IPR013106">
    <property type="entry name" value="Ig_V-set"/>
</dbReference>
<dbReference type="InterPro" id="IPR007110">
    <property type="entry name" value="Ig-like_dom"/>
</dbReference>
<keyword evidence="3" id="KW-1015">Disulfide bond</keyword>
<reference evidence="7 8" key="1">
    <citation type="submission" date="2020-10" db="EMBL/GenBank/DDBJ databases">
        <authorList>
            <person name="Klimov P.B."/>
            <person name="Dyachkov S.M."/>
            <person name="Chetverikov P.E."/>
        </authorList>
    </citation>
    <scope>NUCLEOTIDE SEQUENCE [LARGE SCALE GENOMIC DNA]</scope>
    <source>
        <strain evidence="7">BMOC 18-1129-001#AD2665</strain>
        <tissue evidence="7">Entire mites</tissue>
    </source>
</reference>
<dbReference type="PANTHER" id="PTHR12231:SF220">
    <property type="entry name" value="LACHESIN"/>
    <property type="match status" value="1"/>
</dbReference>
<dbReference type="Gene3D" id="2.60.40.10">
    <property type="entry name" value="Immunoglobulins"/>
    <property type="match status" value="3"/>
</dbReference>
<evidence type="ECO:0000313" key="8">
    <source>
        <dbReference type="Proteomes" id="UP000825002"/>
    </source>
</evidence>
<dbReference type="InterPro" id="IPR013783">
    <property type="entry name" value="Ig-like_fold"/>
</dbReference>
<dbReference type="CDD" id="cd00096">
    <property type="entry name" value="Ig"/>
    <property type="match status" value="1"/>
</dbReference>
<feature type="domain" description="Ig-like" evidence="6">
    <location>
        <begin position="197"/>
        <end position="285"/>
    </location>
</feature>
<dbReference type="EMBL" id="JAIFTH010000338">
    <property type="protein sequence ID" value="KAG9509783.1"/>
    <property type="molecule type" value="Genomic_DNA"/>
</dbReference>
<keyword evidence="5" id="KW-0472">Membrane</keyword>
<proteinExistence type="predicted"/>
<dbReference type="Pfam" id="PF07679">
    <property type="entry name" value="I-set"/>
    <property type="match status" value="1"/>
</dbReference>
<feature type="non-terminal residue" evidence="7">
    <location>
        <position position="1"/>
    </location>
</feature>
<keyword evidence="4" id="KW-0393">Immunoglobulin domain</keyword>
<dbReference type="PROSITE" id="PS50835">
    <property type="entry name" value="IG_LIKE"/>
    <property type="match status" value="3"/>
</dbReference>
<protein>
    <submittedName>
        <fullName evidence="7">Lachesin</fullName>
    </submittedName>
</protein>